<feature type="chain" id="PRO_5045564850" evidence="1">
    <location>
        <begin position="34"/>
        <end position="352"/>
    </location>
</feature>
<dbReference type="InterPro" id="IPR011055">
    <property type="entry name" value="Dup_hybrid_motif"/>
</dbReference>
<dbReference type="EC" id="3.4.-.-" evidence="3"/>
<feature type="signal peptide" evidence="1">
    <location>
        <begin position="1"/>
        <end position="33"/>
    </location>
</feature>
<comment type="caution">
    <text evidence="3">The sequence shown here is derived from an EMBL/GenBank/DDBJ whole genome shotgun (WGS) entry which is preliminary data.</text>
</comment>
<dbReference type="SUPFAM" id="SSF51261">
    <property type="entry name" value="Duplicated hybrid motif"/>
    <property type="match status" value="1"/>
</dbReference>
<dbReference type="InterPro" id="IPR050570">
    <property type="entry name" value="Cell_wall_metabolism_enzyme"/>
</dbReference>
<feature type="domain" description="M23ase beta-sheet core" evidence="2">
    <location>
        <begin position="244"/>
        <end position="331"/>
    </location>
</feature>
<organism evidence="3 4">
    <name type="scientific">Streptomyces chengmaiensis</name>
    <dbReference type="NCBI Taxonomy" id="3040919"/>
    <lineage>
        <taxon>Bacteria</taxon>
        <taxon>Bacillati</taxon>
        <taxon>Actinomycetota</taxon>
        <taxon>Actinomycetes</taxon>
        <taxon>Kitasatosporales</taxon>
        <taxon>Streptomycetaceae</taxon>
        <taxon>Streptomyces</taxon>
    </lineage>
</organism>
<dbReference type="Pfam" id="PF01551">
    <property type="entry name" value="Peptidase_M23"/>
    <property type="match status" value="1"/>
</dbReference>
<protein>
    <submittedName>
        <fullName evidence="3">M23 family metallopeptidase</fullName>
        <ecNumber evidence="3">3.4.-.-</ecNumber>
    </submittedName>
</protein>
<dbReference type="InterPro" id="IPR016047">
    <property type="entry name" value="M23ase_b-sheet_dom"/>
</dbReference>
<reference evidence="3 4" key="1">
    <citation type="submission" date="2023-04" db="EMBL/GenBank/DDBJ databases">
        <title>Streptomyces chengmaiensis sp. nov. isolated from the stem of mangrove plant in Hainan.</title>
        <authorList>
            <person name="Huang X."/>
            <person name="Zhou S."/>
            <person name="Chu X."/>
            <person name="Xie Y."/>
            <person name="Lin Y."/>
        </authorList>
    </citation>
    <scope>NUCLEOTIDE SEQUENCE [LARGE SCALE GENOMIC DNA]</scope>
    <source>
        <strain evidence="3 4">HNM0663</strain>
    </source>
</reference>
<dbReference type="GO" id="GO:0016787">
    <property type="term" value="F:hydrolase activity"/>
    <property type="evidence" value="ECO:0007669"/>
    <property type="project" value="UniProtKB-KW"/>
</dbReference>
<keyword evidence="3" id="KW-0378">Hydrolase</keyword>
<dbReference type="EMBL" id="JARWBG010000004">
    <property type="protein sequence ID" value="MDH2388255.1"/>
    <property type="molecule type" value="Genomic_DNA"/>
</dbReference>
<dbReference type="PANTHER" id="PTHR21666:SF270">
    <property type="entry name" value="MUREIN HYDROLASE ACTIVATOR ENVC"/>
    <property type="match status" value="1"/>
</dbReference>
<gene>
    <name evidence="3" type="ORF">QCN29_05510</name>
</gene>
<dbReference type="Proteomes" id="UP001223144">
    <property type="component" value="Unassembled WGS sequence"/>
</dbReference>
<dbReference type="CDD" id="cd12797">
    <property type="entry name" value="M23_peptidase"/>
    <property type="match status" value="1"/>
</dbReference>
<sequence length="352" mass="38093">MRLIHRDRLMLVPAVLCVLLGTAASAAAPAAYASDGPDTTTSAEVARLFDEAAQATLVYEKGRRAADAQRTRALHLQEQLKRQRGHLATLHDQIGGVARDQYRTGGPLALAAHLLMASSPEEFMRARRLVWQAELAVNQLLQRARQGERRLAAAEKTARAAWRRLKERRDRLAAIKKDIETKLEAAQWQLQGEADRSVAAGACAGAVQLEQSADVPSGVEWVPPVEDYELSAGFDSVGERWAHRHTGQDFAVGIGTPVRSIGAGRVVSVSCGGSFGIEVIVEHTGGYYSQYAHLAAVTVEQGERVATGQQIGQAGTTGNSTGPHLHFEVRLTPHLGSGVDPVWWLRERGVTL</sequence>
<evidence type="ECO:0000313" key="3">
    <source>
        <dbReference type="EMBL" id="MDH2388255.1"/>
    </source>
</evidence>
<keyword evidence="4" id="KW-1185">Reference proteome</keyword>
<evidence type="ECO:0000259" key="2">
    <source>
        <dbReference type="Pfam" id="PF01551"/>
    </source>
</evidence>
<name>A0ABT6HIW8_9ACTN</name>
<dbReference type="RefSeq" id="WP_279926558.1">
    <property type="nucleotide sequence ID" value="NZ_JARWBG010000004.1"/>
</dbReference>
<evidence type="ECO:0000313" key="4">
    <source>
        <dbReference type="Proteomes" id="UP001223144"/>
    </source>
</evidence>
<accession>A0ABT6HIW8</accession>
<dbReference type="PANTHER" id="PTHR21666">
    <property type="entry name" value="PEPTIDASE-RELATED"/>
    <property type="match status" value="1"/>
</dbReference>
<dbReference type="Gene3D" id="2.70.70.10">
    <property type="entry name" value="Glucose Permease (Domain IIA)"/>
    <property type="match status" value="1"/>
</dbReference>
<keyword evidence="1" id="KW-0732">Signal</keyword>
<evidence type="ECO:0000256" key="1">
    <source>
        <dbReference type="SAM" id="SignalP"/>
    </source>
</evidence>
<proteinExistence type="predicted"/>